<dbReference type="Gene3D" id="3.15.10.40">
    <property type="entry name" value="Uncharacterised protein PF07273, DUF1439"/>
    <property type="match status" value="1"/>
</dbReference>
<gene>
    <name evidence="2" type="ORF">AB9R89_01955</name>
</gene>
<proteinExistence type="predicted"/>
<dbReference type="Proteomes" id="UP001610706">
    <property type="component" value="Unassembled WGS sequence"/>
</dbReference>
<evidence type="ECO:0000313" key="3">
    <source>
        <dbReference type="Proteomes" id="UP001610706"/>
    </source>
</evidence>
<name>A0ABW7NY09_9GAMM</name>
<feature type="chain" id="PRO_5046323883" evidence="1">
    <location>
        <begin position="19"/>
        <end position="182"/>
    </location>
</feature>
<comment type="caution">
    <text evidence="2">The sequence shown here is derived from an EMBL/GenBank/DDBJ whole genome shotgun (WGS) entry which is preliminary data.</text>
</comment>
<keyword evidence="1" id="KW-0732">Signal</keyword>
<organism evidence="2 3">
    <name type="scientific">Oceanimonas smirnovii</name>
    <dbReference type="NCBI Taxonomy" id="264574"/>
    <lineage>
        <taxon>Bacteria</taxon>
        <taxon>Pseudomonadati</taxon>
        <taxon>Pseudomonadota</taxon>
        <taxon>Gammaproteobacteria</taxon>
        <taxon>Aeromonadales</taxon>
        <taxon>Aeromonadaceae</taxon>
        <taxon>Oceanimonas</taxon>
    </lineage>
</organism>
<feature type="signal peptide" evidence="1">
    <location>
        <begin position="1"/>
        <end position="18"/>
    </location>
</feature>
<dbReference type="EMBL" id="JBGFTR010000002">
    <property type="protein sequence ID" value="MFH7564089.1"/>
    <property type="molecule type" value="Genomic_DNA"/>
</dbReference>
<sequence length="182" mass="20265">MMKSILFFLIFSVSAALSAQTLTLTEQQINQHLTTQLGRDFPINLGSWLKAGVRLADIQVALGRQEADKARVSGRAVVILEQGGVRRDWDISGDFSARPRFNSEEGALYLDEFELLGYRLNNQDASGQANFIMPLLLQSLAEYLAQNPVYRLDEQDPLQRQLKESVLGLSISPGQLTLQGLE</sequence>
<reference evidence="2 3" key="1">
    <citation type="submission" date="2024-08" db="EMBL/GenBank/DDBJ databases">
        <title>Oceanimonas smirnovii Genome sequencing and assembly.</title>
        <authorList>
            <person name="Tang B."/>
        </authorList>
    </citation>
    <scope>NUCLEOTIDE SEQUENCE [LARGE SCALE GENOMIC DNA]</scope>
    <source>
        <strain evidence="2 3">OS2020-119</strain>
    </source>
</reference>
<dbReference type="RefSeq" id="WP_019934270.1">
    <property type="nucleotide sequence ID" value="NZ_CP166302.1"/>
</dbReference>
<keyword evidence="3" id="KW-1185">Reference proteome</keyword>
<dbReference type="Pfam" id="PF07273">
    <property type="entry name" value="DUF1439"/>
    <property type="match status" value="1"/>
</dbReference>
<evidence type="ECO:0000256" key="1">
    <source>
        <dbReference type="SAM" id="SignalP"/>
    </source>
</evidence>
<accession>A0ABW7NY09</accession>
<evidence type="ECO:0000313" key="2">
    <source>
        <dbReference type="EMBL" id="MFH7564089.1"/>
    </source>
</evidence>
<dbReference type="InterPro" id="IPR010835">
    <property type="entry name" value="DUF1439"/>
</dbReference>
<protein>
    <submittedName>
        <fullName evidence="2">DUF1439 domain-containing protein</fullName>
    </submittedName>
</protein>